<gene>
    <name evidence="1" type="ORF">BV22DRAFT_1198398</name>
</gene>
<accession>A0ACB8B8D5</accession>
<dbReference type="Proteomes" id="UP000790709">
    <property type="component" value="Unassembled WGS sequence"/>
</dbReference>
<proteinExistence type="predicted"/>
<comment type="caution">
    <text evidence="1">The sequence shown here is derived from an EMBL/GenBank/DDBJ whole genome shotgun (WGS) entry which is preliminary data.</text>
</comment>
<reference evidence="1" key="1">
    <citation type="journal article" date="2021" name="New Phytol.">
        <title>Evolutionary innovations through gain and loss of genes in the ectomycorrhizal Boletales.</title>
        <authorList>
            <person name="Wu G."/>
            <person name="Miyauchi S."/>
            <person name="Morin E."/>
            <person name="Kuo A."/>
            <person name="Drula E."/>
            <person name="Varga T."/>
            <person name="Kohler A."/>
            <person name="Feng B."/>
            <person name="Cao Y."/>
            <person name="Lipzen A."/>
            <person name="Daum C."/>
            <person name="Hundley H."/>
            <person name="Pangilinan J."/>
            <person name="Johnson J."/>
            <person name="Barry K."/>
            <person name="LaButti K."/>
            <person name="Ng V."/>
            <person name="Ahrendt S."/>
            <person name="Min B."/>
            <person name="Choi I.G."/>
            <person name="Park H."/>
            <person name="Plett J.M."/>
            <person name="Magnuson J."/>
            <person name="Spatafora J.W."/>
            <person name="Nagy L.G."/>
            <person name="Henrissat B."/>
            <person name="Grigoriev I.V."/>
            <person name="Yang Z.L."/>
            <person name="Xu J."/>
            <person name="Martin F.M."/>
        </authorList>
    </citation>
    <scope>NUCLEOTIDE SEQUENCE</scope>
    <source>
        <strain evidence="1">KUC20120723A-06</strain>
    </source>
</reference>
<sequence length="424" mass="46822">MTMDLATALFGLARGVMGLSAIVIYFIPWTAALIYRVLGPIPCLAGVIVGIGVAYVIRESAVLSGACALQELIATRHSQSRLAFTVNAVCTALLLGLIVLRWTMRLIPRGVYFAIWLYGWGASGVTLSIDLGFLTLDVYRDIVFLLSLAVTFCRWVVVFYSKLAQLYCFITWTYVVFANALRAVADFLLTIPAHVRHSFLVVATFFGNLKVAIRDLMYTHSGDVEDWQAAFDWWVADVHDALPACLVDAFEGLRRFYSVWLTWAPSLVTCIFRRIFGVAVFVVEVPFLRFMWLCAIAIQCNAYSWHVAATAFSWFIMCLGWATSFMEIYVCFLGLAIGAAEFVLEDVKTLVGIYNYCVVGILSLVAGSLELIVELVVSGIPSWVCTTSAGFVLPQHRTRGGGILYIPVAFPVCYGVTSDLAFPG</sequence>
<dbReference type="EMBL" id="MU266539">
    <property type="protein sequence ID" value="KAH7921163.1"/>
    <property type="molecule type" value="Genomic_DNA"/>
</dbReference>
<name>A0ACB8B8D5_9AGAM</name>
<evidence type="ECO:0000313" key="1">
    <source>
        <dbReference type="EMBL" id="KAH7921163.1"/>
    </source>
</evidence>
<protein>
    <submittedName>
        <fullName evidence="1">Uncharacterized protein</fullName>
    </submittedName>
</protein>
<keyword evidence="2" id="KW-1185">Reference proteome</keyword>
<evidence type="ECO:0000313" key="2">
    <source>
        <dbReference type="Proteomes" id="UP000790709"/>
    </source>
</evidence>
<organism evidence="1 2">
    <name type="scientific">Leucogyrophana mollusca</name>
    <dbReference type="NCBI Taxonomy" id="85980"/>
    <lineage>
        <taxon>Eukaryota</taxon>
        <taxon>Fungi</taxon>
        <taxon>Dikarya</taxon>
        <taxon>Basidiomycota</taxon>
        <taxon>Agaricomycotina</taxon>
        <taxon>Agaricomycetes</taxon>
        <taxon>Agaricomycetidae</taxon>
        <taxon>Boletales</taxon>
        <taxon>Boletales incertae sedis</taxon>
        <taxon>Leucogyrophana</taxon>
    </lineage>
</organism>